<sequence>MLILTVQIFHVQVLRVLILVVLALLNQIYVALIFVQKESKKRFFWALRIMMLLSGQVGFDQRIMVRLKCLNES</sequence>
<keyword evidence="1" id="KW-0812">Transmembrane</keyword>
<dbReference type="AlphaFoldDB" id="A0A0R3AGD2"/>
<proteinExistence type="predicted"/>
<keyword evidence="1" id="KW-0472">Membrane</keyword>
<evidence type="ECO:0000256" key="1">
    <source>
        <dbReference type="SAM" id="Phobius"/>
    </source>
</evidence>
<dbReference type="Proteomes" id="UP000050852">
    <property type="component" value="Unassembled WGS sequence"/>
</dbReference>
<name>A0A0R3AGD2_9PSED</name>
<keyword evidence="1" id="KW-1133">Transmembrane helix</keyword>
<accession>A0A0R3AGD2</accession>
<reference evidence="2 3" key="1">
    <citation type="submission" date="2015-02" db="EMBL/GenBank/DDBJ databases">
        <title>Two Pseudomonas sp. nov., isolated from raw milk.</title>
        <authorList>
            <person name="Wenning M."/>
            <person name="von Neubeck M."/>
            <person name="Huptas C."/>
            <person name="Scherer S."/>
        </authorList>
    </citation>
    <scope>NUCLEOTIDE SEQUENCE [LARGE SCALE GENOMIC DNA]</scope>
    <source>
        <strain evidence="2 3">DSM 29164</strain>
    </source>
</reference>
<protein>
    <submittedName>
        <fullName evidence="2">Uncharacterized protein</fullName>
    </submittedName>
</protein>
<feature type="transmembrane region" description="Helical" evidence="1">
    <location>
        <begin position="12"/>
        <end position="35"/>
    </location>
</feature>
<gene>
    <name evidence="2" type="ORF">TX23_11835</name>
</gene>
<organism evidence="2 3">
    <name type="scientific">Pseudomonas paralactis</name>
    <dbReference type="NCBI Taxonomy" id="1615673"/>
    <lineage>
        <taxon>Bacteria</taxon>
        <taxon>Pseudomonadati</taxon>
        <taxon>Pseudomonadota</taxon>
        <taxon>Gammaproteobacteria</taxon>
        <taxon>Pseudomonadales</taxon>
        <taxon>Pseudomonadaceae</taxon>
        <taxon>Pseudomonas</taxon>
    </lineage>
</organism>
<dbReference type="PATRIC" id="fig|1615673.3.peg.3411"/>
<comment type="caution">
    <text evidence="2">The sequence shown here is derived from an EMBL/GenBank/DDBJ whole genome shotgun (WGS) entry which is preliminary data.</text>
</comment>
<dbReference type="EMBL" id="JYLN01000004">
    <property type="protein sequence ID" value="KRP72047.1"/>
    <property type="molecule type" value="Genomic_DNA"/>
</dbReference>
<evidence type="ECO:0000313" key="2">
    <source>
        <dbReference type="EMBL" id="KRP72047.1"/>
    </source>
</evidence>
<evidence type="ECO:0000313" key="3">
    <source>
        <dbReference type="Proteomes" id="UP000050852"/>
    </source>
</evidence>